<feature type="compositionally biased region" description="Basic and acidic residues" evidence="11">
    <location>
        <begin position="3908"/>
        <end position="3925"/>
    </location>
</feature>
<feature type="compositionally biased region" description="Acidic residues" evidence="11">
    <location>
        <begin position="3948"/>
        <end position="3972"/>
    </location>
</feature>
<dbReference type="InterPro" id="IPR048617">
    <property type="entry name" value="MDN1_AAA_lid_4"/>
</dbReference>
<feature type="coiled-coil region" evidence="10">
    <location>
        <begin position="2808"/>
        <end position="2846"/>
    </location>
</feature>
<reference evidence="13 14" key="1">
    <citation type="submission" date="2023-04" db="EMBL/GenBank/DDBJ databases">
        <title>Genome of Basidiobolus ranarum AG-B5.</title>
        <authorList>
            <person name="Stajich J.E."/>
            <person name="Carter-House D."/>
            <person name="Gryganskyi A."/>
        </authorList>
    </citation>
    <scope>NUCLEOTIDE SEQUENCE [LARGE SCALE GENOMIC DNA]</scope>
    <source>
        <strain evidence="13 14">AG-B5</strain>
    </source>
</reference>
<keyword evidence="5 9" id="KW-0547">Nucleotide-binding</keyword>
<dbReference type="Proteomes" id="UP001479436">
    <property type="component" value="Unassembled WGS sequence"/>
</dbReference>
<dbReference type="SUPFAM" id="SSF52540">
    <property type="entry name" value="P-loop containing nucleoside triphosphate hydrolases"/>
    <property type="match status" value="5"/>
</dbReference>
<keyword evidence="6 9" id="KW-0067">ATP-binding</keyword>
<dbReference type="InterPro" id="IPR003593">
    <property type="entry name" value="AAA+_ATPase"/>
</dbReference>
<keyword evidence="14" id="KW-1185">Reference proteome</keyword>
<dbReference type="InterPro" id="IPR040848">
    <property type="entry name" value="AAA_lid_7"/>
</dbReference>
<comment type="function">
    <text evidence="9">Nuclear chaperone required for maturation and nuclear export of pre-60S ribosome subunits.</text>
</comment>
<keyword evidence="10" id="KW-0175">Coiled coil</keyword>
<feature type="domain" description="VWFA" evidence="12">
    <location>
        <begin position="4557"/>
        <end position="4754"/>
    </location>
</feature>
<feature type="compositionally biased region" description="Acidic residues" evidence="11">
    <location>
        <begin position="4093"/>
        <end position="4118"/>
    </location>
</feature>
<evidence type="ECO:0000256" key="4">
    <source>
        <dbReference type="ARBA" id="ARBA00017143"/>
    </source>
</evidence>
<dbReference type="Gene3D" id="3.40.50.300">
    <property type="entry name" value="P-loop containing nucleotide triphosphate hydrolases"/>
    <property type="match status" value="6"/>
</dbReference>
<keyword evidence="7 9" id="KW-0143">Chaperone</keyword>
<evidence type="ECO:0000256" key="6">
    <source>
        <dbReference type="ARBA" id="ARBA00022840"/>
    </source>
</evidence>
<gene>
    <name evidence="13" type="primary">MDN1_1</name>
    <name evidence="13" type="ORF">K7432_002022</name>
</gene>
<dbReference type="SUPFAM" id="SSF53300">
    <property type="entry name" value="vWA-like"/>
    <property type="match status" value="1"/>
</dbReference>
<feature type="compositionally biased region" description="Acidic residues" evidence="11">
    <location>
        <begin position="4041"/>
        <end position="4065"/>
    </location>
</feature>
<feature type="compositionally biased region" description="Acidic residues" evidence="11">
    <location>
        <begin position="4145"/>
        <end position="4161"/>
    </location>
</feature>
<dbReference type="Pfam" id="PF17865">
    <property type="entry name" value="AAA_lid_5"/>
    <property type="match status" value="1"/>
</dbReference>
<feature type="region of interest" description="Disordered" evidence="11">
    <location>
        <begin position="3870"/>
        <end position="4414"/>
    </location>
</feature>
<feature type="compositionally biased region" description="Basic and acidic residues" evidence="11">
    <location>
        <begin position="3934"/>
        <end position="3947"/>
    </location>
</feature>
<proteinExistence type="inferred from homology"/>
<evidence type="ECO:0000256" key="5">
    <source>
        <dbReference type="ARBA" id="ARBA00022741"/>
    </source>
</evidence>
<evidence type="ECO:0000256" key="9">
    <source>
        <dbReference type="PIRNR" id="PIRNR010340"/>
    </source>
</evidence>
<comment type="similarity">
    <text evidence="3 9">Belongs to the midasin family.</text>
</comment>
<dbReference type="PANTHER" id="PTHR48103">
    <property type="entry name" value="MIDASIN-RELATED"/>
    <property type="match status" value="1"/>
</dbReference>
<dbReference type="InterPro" id="IPR002035">
    <property type="entry name" value="VWF_A"/>
</dbReference>
<dbReference type="CDD" id="cd01460">
    <property type="entry name" value="vWA_midasin"/>
    <property type="match status" value="1"/>
</dbReference>
<feature type="coiled-coil region" evidence="10">
    <location>
        <begin position="4455"/>
        <end position="4482"/>
    </location>
</feature>
<feature type="compositionally biased region" description="Acidic residues" evidence="11">
    <location>
        <begin position="4170"/>
        <end position="4185"/>
    </location>
</feature>
<feature type="compositionally biased region" description="Basic and acidic residues" evidence="11">
    <location>
        <begin position="4315"/>
        <end position="4336"/>
    </location>
</feature>
<evidence type="ECO:0000256" key="2">
    <source>
        <dbReference type="ARBA" id="ARBA00004642"/>
    </source>
</evidence>
<accession>A0ABR2X231</accession>
<evidence type="ECO:0000256" key="3">
    <source>
        <dbReference type="ARBA" id="ARBA00007188"/>
    </source>
</evidence>
<evidence type="ECO:0000256" key="1">
    <source>
        <dbReference type="ARBA" id="ARBA00004604"/>
    </source>
</evidence>
<feature type="compositionally biased region" description="Polar residues" evidence="11">
    <location>
        <begin position="4258"/>
        <end position="4282"/>
    </location>
</feature>
<dbReference type="EMBL" id="JASJQH010000051">
    <property type="protein sequence ID" value="KAK9767839.1"/>
    <property type="molecule type" value="Genomic_DNA"/>
</dbReference>
<feature type="compositionally biased region" description="Polar residues" evidence="11">
    <location>
        <begin position="4222"/>
        <end position="4232"/>
    </location>
</feature>
<evidence type="ECO:0000259" key="12">
    <source>
        <dbReference type="PROSITE" id="PS50234"/>
    </source>
</evidence>
<evidence type="ECO:0000256" key="10">
    <source>
        <dbReference type="SAM" id="Coils"/>
    </source>
</evidence>
<dbReference type="InterPro" id="IPR012099">
    <property type="entry name" value="Midasin"/>
</dbReference>
<evidence type="ECO:0000256" key="11">
    <source>
        <dbReference type="SAM" id="MobiDB-lite"/>
    </source>
</evidence>
<dbReference type="InterPro" id="IPR036465">
    <property type="entry name" value="vWFA_dom_sf"/>
</dbReference>
<feature type="compositionally biased region" description="Basic and acidic residues" evidence="11">
    <location>
        <begin position="4288"/>
        <end position="4308"/>
    </location>
</feature>
<evidence type="ECO:0000256" key="8">
    <source>
        <dbReference type="ARBA" id="ARBA00023242"/>
    </source>
</evidence>
<protein>
    <recommendedName>
        <fullName evidence="4 9">Midasin</fullName>
    </recommendedName>
</protein>
<feature type="compositionally biased region" description="Polar residues" evidence="11">
    <location>
        <begin position="4357"/>
        <end position="4366"/>
    </location>
</feature>
<dbReference type="InterPro" id="IPR011704">
    <property type="entry name" value="ATPase_dyneun-rel_AAA"/>
</dbReference>
<dbReference type="PANTHER" id="PTHR48103:SF2">
    <property type="entry name" value="MIDASIN"/>
    <property type="match status" value="1"/>
</dbReference>
<dbReference type="PROSITE" id="PS50234">
    <property type="entry name" value="VWFA"/>
    <property type="match status" value="1"/>
</dbReference>
<keyword evidence="8 9" id="KW-0539">Nucleus</keyword>
<evidence type="ECO:0000313" key="14">
    <source>
        <dbReference type="Proteomes" id="UP001479436"/>
    </source>
</evidence>
<dbReference type="Pfam" id="PF17867">
    <property type="entry name" value="AAA_lid_7"/>
    <property type="match status" value="2"/>
</dbReference>
<evidence type="ECO:0000313" key="13">
    <source>
        <dbReference type="EMBL" id="KAK9767839.1"/>
    </source>
</evidence>
<feature type="compositionally biased region" description="Acidic residues" evidence="11">
    <location>
        <begin position="3983"/>
        <end position="4025"/>
    </location>
</feature>
<feature type="compositionally biased region" description="Acidic residues" evidence="11">
    <location>
        <begin position="4369"/>
        <end position="4398"/>
    </location>
</feature>
<dbReference type="SMART" id="SM00382">
    <property type="entry name" value="AAA"/>
    <property type="match status" value="4"/>
</dbReference>
<comment type="caution">
    <text evidence="13">The sequence shown here is derived from an EMBL/GenBank/DDBJ whole genome shotgun (WGS) entry which is preliminary data.</text>
</comment>
<dbReference type="InterPro" id="IPR027417">
    <property type="entry name" value="P-loop_NTPase"/>
</dbReference>
<dbReference type="PIRSF" id="PIRSF010340">
    <property type="entry name" value="Midasin"/>
    <property type="match status" value="1"/>
</dbReference>
<sequence length="4764" mass="543248">MHQNLVVVNLSQQSDSSDLLGGFKPVDGKIMAIPLKEEFERLFECTFSMKRNAKFLEGTRKAFVKKQWRRLITLFTEACKMAKQRLVNRAEKEVEDTDHQSVKPKKARTGEKAIDNAALVQQWEAFGESVLQFEARQSQENKLVFSFIEGSLVKAVRKGYWILLDEINLATTETLECLSGLIQDAEGSILLTEKGDTEPIRRHPNFRVFACMNPATDVGKKDLPPGLRNRFTEFFVHPPDARKDDLLTIVKKYLATTSHGDERACMDVTEFYMEAKNLQAHHKLADGANQRPHYSMRTLSRALSYVAQIAPNYGLRRALYEGFSMTFSTLLNKESTVLMSQLIEKHLLKGVKNPRALITQIPRPPTEEGFVQFGHFWLSQGPEVLDEVEHYILTSSVEKNLYNLARVVMSNKYPVLLQGPTSAGKTSMIEYLAKRTGHKFIRINNHEHTDLQEYLGTYVSQDGQLTFQEGALVEALRKGYWIVLDELNLAPSDVLEALNRLLDDNRELLIPETQEVVKPHPHFMLFATQNPAGLYGGRKALSRAFRNRFLELHFDDIPEDELETILAKRCQIAPSYCKKLVQVYKQLMEHRQRTRIFDGKHGFITLRDMFRWAGREALGYQELAEHGYMILAERTRREEEKAVVKKVIETVMRAKIDEANLYDCSHLPEFKEFERRVVGSDQSSVAWTKAMKRLFTLVAQCIRFNEPVLLVGDTGCGKTTVCQMLAIAREQQLHIVNCHQNTETSDLLGGQRPLRNKSGIYAELREHLDPFLRAHFSAEEAEQLISDYDIDDVMAYFEAHVKSDCSIEHGEENIAKEIQFIRSLYKKSIGLFEWHDGPLVQSMKEGDLFLLDEISLADDSVLERLNSVLEPHRLLVLAEKGGAHVEELFGHHRFQFLATMNPGGDYGKKELSPALRNRFTEIWVPSVTDEDDLKQIIQERLKAEDVKPFASKMLDFINWYVKALGKSRSIISLRDVLSWVEFMNEASSKLGPEGAFIHGGSLVLLDGIGSNGSPGTVFTGEALKNFKIECLARLSGRDSSTVSTSDLYGISSEIESTPSHFGVAPFFISKESQTNHKVKFALRAPTTFANLVRVLRALQIKKPILLEGSPGVGKTSLISALASASGRNLVRINLSEQTDLMDLFGSDLPVEGGKSGEFAWRDAPFLQAMQSGEWVLLDEINLASQSVLEGLNSCLDHRGSVYIPELDRSFGCAKEFRIFAAQNPIQQGGGRKGLPKSFLNRFTQVYVDQLVKDDLMFICQHSFPAMDITELEKVIEFNNRMHEETMVRRSFGMKGSPWEFNLRDVFRWLDLLNSDHGLRCTTSPSEYLDMIYLKRMRTPQDRECTVQLYNQVFKTTYQRPDHPFYQINPSYLQVGHSVLPRRNNTTEKLTGEQLHLLHTMLGPMESVMKCVEMNWMAIVTGSSGSGKTSLVRILAQLTGNVLQEFSMNSGVDTMELLGGFEQVELSRYRQKILDGLRQATCRLSKLLLTLQIENQSKVVSYLQQLSNNLFALEQQHFSLDTSKSQSEAEFDCSLVEHQISLISRIIEEFDFSTISSDLVPTESDLSDISQMIGTLKVMQKETVSGKFEWIDGVLIEALEKGHWILIDNANLCNPSILDRLNPLFETNGVLMVNERGLVNGEVKIIQPHKNFRLFMTVDPQNGELSRAMRNRGVEIVLLPQGWSSDDQDIIRLANNMGIPGSKLPLLLKDIHTSADTYRATFNTRNYTLLLHMVVELLQRGSNMVSAVKEALSYVNFVSTDDDEHKSNAILTELAEICKNGVESLGDNFFSPANFPYLINGDFLRKESTLATIILQSAYLIYLLQEKQSAIDTQNDEKLSKIDSCIRYASVYFIESTCTADINLRMQLLDFVATHETLSTVADSMNIEKYLLKEITQHSLASYMEKQKSALTTALNLDPVLMGNQPLNLKMNPFLFTALNTLIASQSNESVSGLWANYKNSVDAFELLIRVKRIEYEENALFAKAERIKISNLNLVQQSFCHSIGRLSESQLTNPIVAQLYPTTATLRSWILEKLEAFQDGTQQTFTSIAHELLDKRDIFWQVIQKNFLDFGELSTAVQWLLKITTKAFQTDPTLKPLGEIVFGMSSHIGLHSSKTMKILWKALHPSTLSSMELYTIEEKYHKVQEDWDLYESDNKGGFTLKYDHPLIFTDAVLKRTFIEGLASLYFSTEDAKTEVIIESANSMLEHIQDKFQNYNEIAEKATDQVGLIASTKLELAPLMDFTSILWEMEILAELCKVLTLSGADMTTMQLIDRISKFFTFSLSATTRAPNDFVGYQKLLWHLSNHSEEEEEKIISHVRCVAQDLIFSWHLRLWRTSYNKPGFEVSEDLDVSKDNDSYGPARLFQDVYTTTCFSFLDALKSAPLNAYRDKVESVQKLKSHLTTQDLTHSNRSTLDASILMSTIKQLLYSFRTTFQTETYEKLIGTLSKVEKIIVKLVSRTCSSSDEKDAILTEVKQSLTALSVEVHNGSNITLTNVFDKYISRAFTELIEGYLSDISFETMVKQGKAWIWISLGFVAAYIPEHPVDPAVKAKMKWDTLQERQCELKNEVQVRQGIEVMMTGQEDNIMISEKQESLNAVSGQIRDYTGQVVLRPEDSQYSNLFNELQYMRNNIINEDSLLELVSELETKRDENLVSRELLFQDTTMQFLQRMMYKYPLYKDVLQPVFVAVSQLKYGVRLVSTHSQYLLNEEGNFLTKLIDALLYPSNGELTENVNESIEYLANPDTIRALKQLIDESKLITQKLSVLMQYIIAVLHKVFIASKTSGYLCFRYLEIADYLFDRLMGIWQLAEEARKKRQIEEQSLYKHKEEVHTALTDEEIEAQELRELFPDFRNDFLDLERNENDDPQENSKPKKTILSEVETTTISEEDIAQVAYLHESLVSKYSVAHCKKFEVDNAEKDFEKMFVHSYNVATHLAKLAGGHLPYELDRKCRSAHVYVTALWSKEYATDSLESNNDDTYDFYKDSNVLQTSRLVPILEKFIDRVQFLVDTWPEHAVLAQILEVARRISGFPATSPIMKFLTGLELLLQKSEDWQAYTSKEFSLKVNLDEVINLIVSWRHLELKCWSKLIQAQDRYIQESALSWWFHLYNSVVKPSWELASREIESSEMNMDDGEMNTDLKEHLNNLLATLDQFLQSSSYGEFKTRHQLLVSFSHHLEQKYFLSEQATTVWTAVLNAVWNVCQYYGQFLQPVDEAIKKLRKPIEKELIEYVKIASWKDINVYALKQSSAKTHKHLNKFIKKYKEVLRNPITQIIQAYMSDISFNVVKESSKKASKKNKKRKTISAPTQTVKDVLWKDQESLKMIPEEISGTIQQFEHQLLEVDLSVEKNVQLLARFQKFCRDDITKLYIHTDGQVLDSFSGDIISQIKEFQDMVLPATKESEKMLKNQKSIRRKALVDFLKQLRRVGLKYRIRAQAMKQSDFKYVCQLGKIDLGELFNLTPTRLISSKVNQWANDTILPLWSKSNEYYYKILARMSFLRDIATHSPKDLTFQEVEKGMGFTEHLLSFVMKEREVMHKLDHSYKSLAAIYRQWKDLSPSTKKPASESVTLNSRVSQGLESHKYLMDRLSESVYGAILLVDAHCRIHTSSSAYSSAKQDLEIVLKSILNLQSSTGAAFEMFLMYPKYAVKMDPIITSHVYDILDTNVTELKTIKQNLNEYILRYPELEYLITSIISSIPAHMEPIRHQVEKVGIEEEHTREVLNNVSKLIQSLLVIIQELRKLQKSRESELSVDQDYDEFGLRENHISDAHNIFLQTSKMLHMPGVIQACQQISASTTTLMEYHHDGSPLEPLVTHVLSICVPFLEQYLSISCLHLHEFLVHHKALNKLCMVVCNTFLTLFTKGYCIPEVQSEEQEMDDGDAQGTGVGEGDTSGAQDVSNEIEDEDQVLGTEDQKPQEPDTNDTSKEEENGLDMENDFEGKMEDVIESDKEQNDDESEEEEEEEPEDQMGDFDDLDPNAVDEKIWGDDGDDEQEDEENARDLDDTNQDVGEEESEMVAKDDENEEDQQDNSDKKEKSAQESGQDQPEEKDDRPDEEDQSGSEDAEDEQEDRVNAEPTEMPEAGDLELAEDLNLSEVSSDEESDEEEKEGEDGMDDDGDMMDVDEPKSKNPEESEDEENAVPADEAKQDESDDVEENEEENDEQADNDASAQGVNEDENPDENEEDGEIDPENRIGAEEEEEEVEGQEGENPEEEPIDAPDQETDKPQSGSQSNAGMNSAGAVGLAGNADDNQDAADEPNQGAEDSQAAQNESSMPTDGQTVQNTQNEDAENTSEKENEPNPHRSLSEALEKWKKLKTVARSEEEQEKPENSEEQVNEKSQFEFVQDDEDHEADTLGVANEEQMQNTQNQDLAAMDEDEETEDPEQVADMNIDEETPEEEDTQQPELANGKMNPEGGSLFSKNMERLLEDDLDELSIQEGAGKGNMEIDSNIEEVEPLTQEQIEAMREELERNLTKWREDGESMNNARELWHQYELLTHDLALGLCEQLRLILEPTLATKMKGDYRTGKRLNMKKIIPYIASQFKKDKIWLRRTKPSKRQYQVMIAVDDSKSMSESHSIQLAYETIALVSKSLSLLEVGELSIVSFGQDVKLVHPFDQPFASEAGAQVIQNFTFRQNKTNVTQLMESSIGLFTERKYSQSSNAELWQLQLIISDGVCEDHGKLQALVRNAAEQRIMVVFIILDNKPEKDSIMAVNSIQYKTINGKLSMSMVRYLDTFPFEYYVILRDINSLPEVLSDALRQYFSLVNGC</sequence>
<name>A0ABR2X231_9FUNG</name>
<dbReference type="InterPro" id="IPR041190">
    <property type="entry name" value="Midasin_AAA_lid_5"/>
</dbReference>
<feature type="compositionally biased region" description="Acidic residues" evidence="11">
    <location>
        <begin position="4193"/>
        <end position="4217"/>
    </location>
</feature>
<dbReference type="Pfam" id="PF07728">
    <property type="entry name" value="AAA_5"/>
    <property type="match status" value="6"/>
</dbReference>
<dbReference type="Pfam" id="PF21108">
    <property type="entry name" value="MDN1_4th"/>
    <property type="match status" value="1"/>
</dbReference>
<dbReference type="CDD" id="cd00009">
    <property type="entry name" value="AAA"/>
    <property type="match status" value="1"/>
</dbReference>
<dbReference type="Gene3D" id="3.40.50.410">
    <property type="entry name" value="von Willebrand factor, type A domain"/>
    <property type="match status" value="1"/>
</dbReference>
<organism evidence="13 14">
    <name type="scientific">Basidiobolus ranarum</name>
    <dbReference type="NCBI Taxonomy" id="34480"/>
    <lineage>
        <taxon>Eukaryota</taxon>
        <taxon>Fungi</taxon>
        <taxon>Fungi incertae sedis</taxon>
        <taxon>Zoopagomycota</taxon>
        <taxon>Entomophthoromycotina</taxon>
        <taxon>Basidiobolomycetes</taxon>
        <taxon>Basidiobolales</taxon>
        <taxon>Basidiobolaceae</taxon>
        <taxon>Basidiobolus</taxon>
    </lineage>
</organism>
<evidence type="ECO:0000256" key="7">
    <source>
        <dbReference type="ARBA" id="ARBA00023186"/>
    </source>
</evidence>
<comment type="subcellular location">
    <subcellularLocation>
        <location evidence="1">Nucleus</location>
        <location evidence="1">Nucleolus</location>
    </subcellularLocation>
    <subcellularLocation>
        <location evidence="2">Nucleus</location>
        <location evidence="2">Nucleoplasm</location>
    </subcellularLocation>
</comment>